<accession>A0ABP1G2Y0</accession>
<keyword evidence="8" id="KW-1185">Reference proteome</keyword>
<dbReference type="PANTHER" id="PTHR28525:SF1">
    <property type="entry name" value="REACTIVE OXYGEN SPECIES MODULATOR 1"/>
    <property type="match status" value="1"/>
</dbReference>
<evidence type="ECO:0000313" key="7">
    <source>
        <dbReference type="EMBL" id="CAL5226147.1"/>
    </source>
</evidence>
<comment type="subcellular location">
    <subcellularLocation>
        <location evidence="1">Membrane</location>
    </subcellularLocation>
</comment>
<dbReference type="SMART" id="SM01378">
    <property type="entry name" value="Romo1"/>
    <property type="match status" value="1"/>
</dbReference>
<feature type="transmembrane region" description="Helical" evidence="6">
    <location>
        <begin position="12"/>
        <end position="33"/>
    </location>
</feature>
<dbReference type="EMBL" id="CAXHTA020000016">
    <property type="protein sequence ID" value="CAL5226147.1"/>
    <property type="molecule type" value="Genomic_DNA"/>
</dbReference>
<dbReference type="PANTHER" id="PTHR28525">
    <property type="entry name" value="REACTIVE OXYGEN SPECIES MODULATOR 1"/>
    <property type="match status" value="1"/>
</dbReference>
<proteinExistence type="inferred from homology"/>
<evidence type="ECO:0000256" key="5">
    <source>
        <dbReference type="ARBA" id="ARBA00023136"/>
    </source>
</evidence>
<comment type="caution">
    <text evidence="7">The sequence shown here is derived from an EMBL/GenBank/DDBJ whole genome shotgun (WGS) entry which is preliminary data.</text>
</comment>
<evidence type="ECO:0000256" key="3">
    <source>
        <dbReference type="ARBA" id="ARBA00022692"/>
    </source>
</evidence>
<dbReference type="InterPro" id="IPR018450">
    <property type="entry name" value="Romo1/Mgr2"/>
</dbReference>
<dbReference type="Pfam" id="PF10247">
    <property type="entry name" value="Romo1"/>
    <property type="match status" value="1"/>
</dbReference>
<comment type="similarity">
    <text evidence="2">Belongs to the MGR2 family.</text>
</comment>
<name>A0ABP1G2Y0_9CHLO</name>
<feature type="transmembrane region" description="Helical" evidence="6">
    <location>
        <begin position="53"/>
        <end position="72"/>
    </location>
</feature>
<keyword evidence="5 6" id="KW-0472">Membrane</keyword>
<keyword evidence="4 6" id="KW-1133">Transmembrane helix</keyword>
<evidence type="ECO:0000256" key="6">
    <source>
        <dbReference type="SAM" id="Phobius"/>
    </source>
</evidence>
<keyword evidence="3 6" id="KW-0812">Transmembrane</keyword>
<protein>
    <submittedName>
        <fullName evidence="7">G8969 protein</fullName>
    </submittedName>
</protein>
<dbReference type="Proteomes" id="UP001497392">
    <property type="component" value="Unassembled WGS sequence"/>
</dbReference>
<reference evidence="7 8" key="1">
    <citation type="submission" date="2024-06" db="EMBL/GenBank/DDBJ databases">
        <authorList>
            <person name="Kraege A."/>
            <person name="Thomma B."/>
        </authorList>
    </citation>
    <scope>NUCLEOTIDE SEQUENCE [LARGE SCALE GENOMIC DNA]</scope>
</reference>
<evidence type="ECO:0000256" key="2">
    <source>
        <dbReference type="ARBA" id="ARBA00007839"/>
    </source>
</evidence>
<gene>
    <name evidence="7" type="primary">g8969</name>
    <name evidence="7" type="ORF">VP750_LOCUS8053</name>
</gene>
<sequence>MGLLENRCAQRVANGASLGAALGASIGALYGTYEAFRYKVPGIYKIRYIGQTTLSSAAVFGLFLGAGSLLHCGRDR</sequence>
<evidence type="ECO:0000256" key="1">
    <source>
        <dbReference type="ARBA" id="ARBA00004370"/>
    </source>
</evidence>
<evidence type="ECO:0000313" key="8">
    <source>
        <dbReference type="Proteomes" id="UP001497392"/>
    </source>
</evidence>
<organism evidence="7 8">
    <name type="scientific">Coccomyxa viridis</name>
    <dbReference type="NCBI Taxonomy" id="1274662"/>
    <lineage>
        <taxon>Eukaryota</taxon>
        <taxon>Viridiplantae</taxon>
        <taxon>Chlorophyta</taxon>
        <taxon>core chlorophytes</taxon>
        <taxon>Trebouxiophyceae</taxon>
        <taxon>Trebouxiophyceae incertae sedis</taxon>
        <taxon>Coccomyxaceae</taxon>
        <taxon>Coccomyxa</taxon>
    </lineage>
</organism>
<evidence type="ECO:0000256" key="4">
    <source>
        <dbReference type="ARBA" id="ARBA00022989"/>
    </source>
</evidence>